<feature type="compositionally biased region" description="Low complexity" evidence="1">
    <location>
        <begin position="35"/>
        <end position="51"/>
    </location>
</feature>
<sequence>MSTMRLPAAAVTAALTLPLLLATSACSHESDRAADPTPAAASSTATATQSATPSYPTFAAQDYSYHLEVLCFCPQLGTVEVVVRDGKVTEATSLDGPQAGVAAPDFAWLSIDDILAQAHAPGIAKAKIDWPDGQDHPGSVMIDRIAQGVDDEVTYTIKDVQVTPEG</sequence>
<dbReference type="EMBL" id="JACCBF010000001">
    <property type="protein sequence ID" value="NYD30804.1"/>
    <property type="molecule type" value="Genomic_DNA"/>
</dbReference>
<keyword evidence="4" id="KW-1185">Reference proteome</keyword>
<evidence type="ECO:0000313" key="4">
    <source>
        <dbReference type="Proteomes" id="UP000582231"/>
    </source>
</evidence>
<feature type="chain" id="PRO_5032712065" description="Lipoprotein" evidence="2">
    <location>
        <begin position="28"/>
        <end position="166"/>
    </location>
</feature>
<protein>
    <recommendedName>
        <fullName evidence="5">Lipoprotein</fullName>
    </recommendedName>
</protein>
<evidence type="ECO:0000256" key="2">
    <source>
        <dbReference type="SAM" id="SignalP"/>
    </source>
</evidence>
<dbReference type="PROSITE" id="PS51257">
    <property type="entry name" value="PROKAR_LIPOPROTEIN"/>
    <property type="match status" value="1"/>
</dbReference>
<accession>A0A852RS99</accession>
<comment type="caution">
    <text evidence="3">The sequence shown here is derived from an EMBL/GenBank/DDBJ whole genome shotgun (WGS) entry which is preliminary data.</text>
</comment>
<dbReference type="AlphaFoldDB" id="A0A852RS99"/>
<dbReference type="Proteomes" id="UP000582231">
    <property type="component" value="Unassembled WGS sequence"/>
</dbReference>
<keyword evidence="2" id="KW-0732">Signal</keyword>
<dbReference type="InterPro" id="IPR046172">
    <property type="entry name" value="DUF6174"/>
</dbReference>
<evidence type="ECO:0000256" key="1">
    <source>
        <dbReference type="SAM" id="MobiDB-lite"/>
    </source>
</evidence>
<gene>
    <name evidence="3" type="ORF">BJ958_002350</name>
</gene>
<feature type="region of interest" description="Disordered" evidence="1">
    <location>
        <begin position="31"/>
        <end position="51"/>
    </location>
</feature>
<name>A0A852RS99_9ACTN</name>
<reference evidence="3 4" key="1">
    <citation type="submission" date="2020-07" db="EMBL/GenBank/DDBJ databases">
        <title>Sequencing the genomes of 1000 actinobacteria strains.</title>
        <authorList>
            <person name="Klenk H.-P."/>
        </authorList>
    </citation>
    <scope>NUCLEOTIDE SEQUENCE [LARGE SCALE GENOMIC DNA]</scope>
    <source>
        <strain evidence="3 4">DSM 19082</strain>
    </source>
</reference>
<evidence type="ECO:0008006" key="5">
    <source>
        <dbReference type="Google" id="ProtNLM"/>
    </source>
</evidence>
<evidence type="ECO:0000313" key="3">
    <source>
        <dbReference type="EMBL" id="NYD30804.1"/>
    </source>
</evidence>
<organism evidence="3 4">
    <name type="scientific">Nocardioides kongjuensis</name>
    <dbReference type="NCBI Taxonomy" id="349522"/>
    <lineage>
        <taxon>Bacteria</taxon>
        <taxon>Bacillati</taxon>
        <taxon>Actinomycetota</taxon>
        <taxon>Actinomycetes</taxon>
        <taxon>Propionibacteriales</taxon>
        <taxon>Nocardioidaceae</taxon>
        <taxon>Nocardioides</taxon>
    </lineage>
</organism>
<dbReference type="Pfam" id="PF19671">
    <property type="entry name" value="DUF6174"/>
    <property type="match status" value="1"/>
</dbReference>
<proteinExistence type="predicted"/>
<feature type="signal peptide" evidence="2">
    <location>
        <begin position="1"/>
        <end position="27"/>
    </location>
</feature>